<protein>
    <submittedName>
        <fullName evidence="2">Uncharacterized protein</fullName>
    </submittedName>
</protein>
<gene>
    <name evidence="2" type="ORF">GCM10007962_00980</name>
</gene>
<feature type="transmembrane region" description="Helical" evidence="1">
    <location>
        <begin position="98"/>
        <end position="116"/>
    </location>
</feature>
<organism evidence="2 3">
    <name type="scientific">Yeosuana aromativorans</name>
    <dbReference type="NCBI Taxonomy" id="288019"/>
    <lineage>
        <taxon>Bacteria</taxon>
        <taxon>Pseudomonadati</taxon>
        <taxon>Bacteroidota</taxon>
        <taxon>Flavobacteriia</taxon>
        <taxon>Flavobacteriales</taxon>
        <taxon>Flavobacteriaceae</taxon>
        <taxon>Yeosuana</taxon>
    </lineage>
</organism>
<keyword evidence="1" id="KW-1133">Transmembrane helix</keyword>
<dbReference type="AlphaFoldDB" id="A0A8J3FGP4"/>
<evidence type="ECO:0000313" key="3">
    <source>
        <dbReference type="Proteomes" id="UP000612329"/>
    </source>
</evidence>
<sequence length="173" mass="19759">MGFLIGNGLAKEIIFFLHRFKDKEMKKKQKLIGLLFIIISILLIIDFHLSHNLFISENFQSLHHINGDFIMNLVALSIIALLLITSISLLFNYQKTNFLLALFGFTALEEFIFSVLDLKITQFTTVSIVILIISSVMFLYASFFNVFKLKKLTFGRTISEAVFGAFITLIPLL</sequence>
<dbReference type="EMBL" id="BMNR01000001">
    <property type="protein sequence ID" value="GGK10662.1"/>
    <property type="molecule type" value="Genomic_DNA"/>
</dbReference>
<keyword evidence="1" id="KW-0812">Transmembrane</keyword>
<keyword evidence="1" id="KW-0472">Membrane</keyword>
<dbReference type="Proteomes" id="UP000612329">
    <property type="component" value="Unassembled WGS sequence"/>
</dbReference>
<feature type="transmembrane region" description="Helical" evidence="1">
    <location>
        <begin position="122"/>
        <end position="141"/>
    </location>
</feature>
<evidence type="ECO:0000313" key="2">
    <source>
        <dbReference type="EMBL" id="GGK10662.1"/>
    </source>
</evidence>
<comment type="caution">
    <text evidence="2">The sequence shown here is derived from an EMBL/GenBank/DDBJ whole genome shotgun (WGS) entry which is preliminary data.</text>
</comment>
<keyword evidence="3" id="KW-1185">Reference proteome</keyword>
<accession>A0A8J3FGP4</accession>
<reference evidence="2" key="2">
    <citation type="submission" date="2020-09" db="EMBL/GenBank/DDBJ databases">
        <authorList>
            <person name="Sun Q."/>
            <person name="Ohkuma M."/>
        </authorList>
    </citation>
    <scope>NUCLEOTIDE SEQUENCE</scope>
    <source>
        <strain evidence="2">JCM 12862</strain>
    </source>
</reference>
<reference evidence="2" key="1">
    <citation type="journal article" date="2014" name="Int. J. Syst. Evol. Microbiol.">
        <title>Complete genome sequence of Corynebacterium casei LMG S-19264T (=DSM 44701T), isolated from a smear-ripened cheese.</title>
        <authorList>
            <consortium name="US DOE Joint Genome Institute (JGI-PGF)"/>
            <person name="Walter F."/>
            <person name="Albersmeier A."/>
            <person name="Kalinowski J."/>
            <person name="Ruckert C."/>
        </authorList>
    </citation>
    <scope>NUCLEOTIDE SEQUENCE</scope>
    <source>
        <strain evidence="2">JCM 12862</strain>
    </source>
</reference>
<proteinExistence type="predicted"/>
<evidence type="ECO:0000256" key="1">
    <source>
        <dbReference type="SAM" id="Phobius"/>
    </source>
</evidence>
<feature type="transmembrane region" description="Helical" evidence="1">
    <location>
        <begin position="69"/>
        <end position="91"/>
    </location>
</feature>
<feature type="transmembrane region" description="Helical" evidence="1">
    <location>
        <begin position="31"/>
        <end position="49"/>
    </location>
</feature>
<name>A0A8J3FGP4_9FLAO</name>